<dbReference type="Pfam" id="PF02893">
    <property type="entry name" value="GRAM"/>
    <property type="match status" value="1"/>
</dbReference>
<feature type="domain" description="Myotubularin phosphatase" evidence="8">
    <location>
        <begin position="163"/>
        <end position="540"/>
    </location>
</feature>
<accession>A0A7M5WU22</accession>
<dbReference type="OrthoDB" id="271628at2759"/>
<dbReference type="GO" id="GO:0046856">
    <property type="term" value="P:phosphatidylinositol dephosphorylation"/>
    <property type="evidence" value="ECO:0007669"/>
    <property type="project" value="TreeGrafter"/>
</dbReference>
<feature type="region of interest" description="Disordered" evidence="7">
    <location>
        <begin position="586"/>
        <end position="609"/>
    </location>
</feature>
<dbReference type="GO" id="GO:0005737">
    <property type="term" value="C:cytoplasm"/>
    <property type="evidence" value="ECO:0007669"/>
    <property type="project" value="TreeGrafter"/>
</dbReference>
<dbReference type="GO" id="GO:0016020">
    <property type="term" value="C:membrane"/>
    <property type="evidence" value="ECO:0007669"/>
    <property type="project" value="TreeGrafter"/>
</dbReference>
<dbReference type="Pfam" id="PF12578">
    <property type="entry name" value="3-PAP"/>
    <property type="match status" value="1"/>
</dbReference>
<dbReference type="Pfam" id="PF06602">
    <property type="entry name" value="Myotub-related"/>
    <property type="match status" value="1"/>
</dbReference>
<feature type="binding site" evidence="6">
    <location>
        <begin position="289"/>
        <end position="292"/>
    </location>
    <ligand>
        <name>substrate</name>
    </ligand>
</feature>
<dbReference type="PANTHER" id="PTHR10807">
    <property type="entry name" value="MYOTUBULARIN-RELATED"/>
    <property type="match status" value="1"/>
</dbReference>
<dbReference type="AlphaFoldDB" id="A0A7M5WU22"/>
<evidence type="ECO:0000256" key="7">
    <source>
        <dbReference type="SAM" id="MobiDB-lite"/>
    </source>
</evidence>
<dbReference type="Gene3D" id="2.30.29.30">
    <property type="entry name" value="Pleckstrin-homology domain (PH domain)/Phosphotyrosine-binding domain (PTB)"/>
    <property type="match status" value="1"/>
</dbReference>
<comment type="subcellular location">
    <subcellularLocation>
        <location evidence="1">Endomembrane system</location>
        <topology evidence="1">Peripheral membrane protein</topology>
    </subcellularLocation>
</comment>
<feature type="active site" description="Phosphocysteine intermediate" evidence="5">
    <location>
        <position position="376"/>
    </location>
</feature>
<keyword evidence="4" id="KW-0443">Lipid metabolism</keyword>
<dbReference type="EC" id="3.1.3.95" evidence="3"/>
<organism evidence="9 10">
    <name type="scientific">Clytia hemisphaerica</name>
    <dbReference type="NCBI Taxonomy" id="252671"/>
    <lineage>
        <taxon>Eukaryota</taxon>
        <taxon>Metazoa</taxon>
        <taxon>Cnidaria</taxon>
        <taxon>Hydrozoa</taxon>
        <taxon>Hydroidolina</taxon>
        <taxon>Leptothecata</taxon>
        <taxon>Obeliida</taxon>
        <taxon>Clytiidae</taxon>
        <taxon>Clytia</taxon>
    </lineage>
</organism>
<evidence type="ECO:0000256" key="5">
    <source>
        <dbReference type="PIRSR" id="PIRSR630564-1"/>
    </source>
</evidence>
<feature type="compositionally biased region" description="Polar residues" evidence="7">
    <location>
        <begin position="590"/>
        <end position="601"/>
    </location>
</feature>
<reference evidence="9" key="1">
    <citation type="submission" date="2021-01" db="UniProtKB">
        <authorList>
            <consortium name="EnsemblMetazoa"/>
        </authorList>
    </citation>
    <scope>IDENTIFICATION</scope>
</reference>
<dbReference type="InterPro" id="IPR004182">
    <property type="entry name" value="GRAM"/>
</dbReference>
<evidence type="ECO:0000256" key="6">
    <source>
        <dbReference type="PIRSR" id="PIRSR630564-2"/>
    </source>
</evidence>
<evidence type="ECO:0000256" key="4">
    <source>
        <dbReference type="ARBA" id="ARBA00023098"/>
    </source>
</evidence>
<evidence type="ECO:0000256" key="3">
    <source>
        <dbReference type="ARBA" id="ARBA00012903"/>
    </source>
</evidence>
<dbReference type="GeneID" id="136818814"/>
<dbReference type="GO" id="GO:0012505">
    <property type="term" value="C:endomembrane system"/>
    <property type="evidence" value="ECO:0007669"/>
    <property type="project" value="UniProtKB-SubCell"/>
</dbReference>
<dbReference type="PROSITE" id="PS00383">
    <property type="entry name" value="TYR_PHOSPHATASE_1"/>
    <property type="match status" value="1"/>
</dbReference>
<dbReference type="EnsemblMetazoa" id="CLYHEMT013073.1">
    <property type="protein sequence ID" value="CLYHEMP013073.1"/>
    <property type="gene ID" value="CLYHEMG013073"/>
</dbReference>
<evidence type="ECO:0000256" key="2">
    <source>
        <dbReference type="ARBA" id="ARBA00007471"/>
    </source>
</evidence>
<evidence type="ECO:0000259" key="8">
    <source>
        <dbReference type="PROSITE" id="PS51339"/>
    </source>
</evidence>
<dbReference type="InterPro" id="IPR030564">
    <property type="entry name" value="Myotubularin"/>
</dbReference>
<evidence type="ECO:0000256" key="1">
    <source>
        <dbReference type="ARBA" id="ARBA00004184"/>
    </source>
</evidence>
<dbReference type="PROSITE" id="PS51339">
    <property type="entry name" value="PPASE_MYOTUBULARIN"/>
    <property type="match status" value="1"/>
</dbReference>
<dbReference type="PANTHER" id="PTHR10807:SF128">
    <property type="entry name" value="PHOSPHATIDYLINOSITOL-3,5-BISPHOSPHATE 3-PHOSPHATASE"/>
    <property type="match status" value="1"/>
</dbReference>
<protein>
    <recommendedName>
        <fullName evidence="3">phosphatidylinositol-3,5-bisphosphate 3-phosphatase</fullName>
        <ecNumber evidence="3">3.1.3.95</ecNumber>
    </recommendedName>
</protein>
<dbReference type="GO" id="GO:0004438">
    <property type="term" value="F:phosphatidylinositol-3-phosphate phosphatase activity"/>
    <property type="evidence" value="ECO:0007669"/>
    <property type="project" value="TreeGrafter"/>
</dbReference>
<name>A0A7M5WU22_9CNID</name>
<dbReference type="InterPro" id="IPR016130">
    <property type="entry name" value="Tyr_Pase_AS"/>
</dbReference>
<dbReference type="SMART" id="SM00404">
    <property type="entry name" value="PTPc_motif"/>
    <property type="match status" value="1"/>
</dbReference>
<evidence type="ECO:0000313" key="9">
    <source>
        <dbReference type="EnsemblMetazoa" id="CLYHEMP013073.1"/>
    </source>
</evidence>
<dbReference type="InterPro" id="IPR010569">
    <property type="entry name" value="Myotubularin-like_Pase_dom"/>
</dbReference>
<comment type="similarity">
    <text evidence="2">Belongs to the protein-tyrosine phosphatase family. Non-receptor class myotubularin subfamily.</text>
</comment>
<dbReference type="SUPFAM" id="SSF50729">
    <property type="entry name" value="PH domain-like"/>
    <property type="match status" value="1"/>
</dbReference>
<feature type="binding site" evidence="6">
    <location>
        <begin position="314"/>
        <end position="315"/>
    </location>
    <ligand>
        <name>substrate</name>
    </ligand>
</feature>
<dbReference type="RefSeq" id="XP_066931152.1">
    <property type="nucleotide sequence ID" value="XM_067075051.1"/>
</dbReference>
<dbReference type="GO" id="GO:0052629">
    <property type="term" value="F:phosphatidylinositol-3,5-bisphosphate 3-phosphatase activity"/>
    <property type="evidence" value="ECO:0007669"/>
    <property type="project" value="UniProtKB-EC"/>
</dbReference>
<dbReference type="InterPro" id="IPR022587">
    <property type="entry name" value="MTMR12-like_C"/>
</dbReference>
<sequence>MANRESDITITNDESGDEHDSFGEDNNSPFGTSEIPALYENESIVCSASDVNLHCLYSGRVNGVLHVTKYRLYFEVTKDYDMKTVDIPLGNITKVDKIGSSNKQKQDVSGLEIICKDMRNFKFALKHESKKKVFDAIQTYAFPISNGKSFFAFDNGTEYRLNGWDVYDAAKEMQRLGLPTDCWRLTELNKDYRLCDTYPAVLAVPHQISDEEVQKCATCRSKSRFPVLSWLHPSNNASITRCSQPNVGVGGVRRNKDDEKYISAILEANLQCHKLFIMDARPKINAVANQAKGGGYEDIEKYQNTELVFLDIANIHVMRDSLRKLKDMVYPSVDDAHFLSNLESTKWLEYIKAIIAGAVRIADTVDRCRTSCIVHCSDGWDRTPQLTALAMILLDPYYRTLVGFEVLIEKEWCSFGHKFGQRNGLGDKNHSDDQRSPIFLQFIDAVWQVTRQFPCAFEFNEHFLMTILDHVNSCLFGTFLFNSEQDRVKGNVKDKTQSLWSHVNSKMEDYLNPLYAKLLHQHVLLPVASVRQLRLWKSLYMRWNPRMQPQESMENINKILFARVQQLRSMCENLQSELDARAKIEVSPGASESRNSQTWPSGSGHVSPV</sequence>
<feature type="binding site" evidence="6">
    <location>
        <begin position="376"/>
        <end position="382"/>
    </location>
    <ligand>
        <name>substrate</name>
    </ligand>
</feature>
<dbReference type="InterPro" id="IPR003595">
    <property type="entry name" value="Tyr_Pase_cat"/>
</dbReference>
<dbReference type="SUPFAM" id="SSF52799">
    <property type="entry name" value="(Phosphotyrosine protein) phosphatases II"/>
    <property type="match status" value="1"/>
</dbReference>
<feature type="region of interest" description="Disordered" evidence="7">
    <location>
        <begin position="1"/>
        <end position="27"/>
    </location>
</feature>
<evidence type="ECO:0000313" key="10">
    <source>
        <dbReference type="Proteomes" id="UP000594262"/>
    </source>
</evidence>
<proteinExistence type="inferred from homology"/>
<dbReference type="InterPro" id="IPR029021">
    <property type="entry name" value="Prot-tyrosine_phosphatase-like"/>
</dbReference>
<keyword evidence="10" id="KW-1185">Reference proteome</keyword>
<dbReference type="Proteomes" id="UP000594262">
    <property type="component" value="Unplaced"/>
</dbReference>
<dbReference type="InterPro" id="IPR011993">
    <property type="entry name" value="PH-like_dom_sf"/>
</dbReference>